<dbReference type="GO" id="GO:0016491">
    <property type="term" value="F:oxidoreductase activity"/>
    <property type="evidence" value="ECO:0007669"/>
    <property type="project" value="UniProtKB-KW"/>
</dbReference>
<dbReference type="SUPFAM" id="SSF50475">
    <property type="entry name" value="FMN-binding split barrel"/>
    <property type="match status" value="1"/>
</dbReference>
<dbReference type="EC" id="1.-.-.-" evidence="3"/>
<proteinExistence type="predicted"/>
<dbReference type="PANTHER" id="PTHR30466">
    <property type="entry name" value="FLAVIN REDUCTASE"/>
    <property type="match status" value="1"/>
</dbReference>
<keyword evidence="1 3" id="KW-0560">Oxidoreductase</keyword>
<gene>
    <name evidence="3" type="ORF">RZS28_14600</name>
</gene>
<dbReference type="InterPro" id="IPR002563">
    <property type="entry name" value="Flavin_Rdtase-like_dom"/>
</dbReference>
<dbReference type="InterPro" id="IPR050268">
    <property type="entry name" value="NADH-dep_flavin_reductase"/>
</dbReference>
<dbReference type="EMBL" id="CP136862">
    <property type="protein sequence ID" value="WOJ89024.1"/>
    <property type="molecule type" value="Genomic_DNA"/>
</dbReference>
<evidence type="ECO:0000256" key="1">
    <source>
        <dbReference type="ARBA" id="ARBA00023002"/>
    </source>
</evidence>
<dbReference type="Pfam" id="PF01613">
    <property type="entry name" value="Flavin_Reduct"/>
    <property type="match status" value="1"/>
</dbReference>
<evidence type="ECO:0000259" key="2">
    <source>
        <dbReference type="SMART" id="SM00903"/>
    </source>
</evidence>
<keyword evidence="4" id="KW-1185">Reference proteome</keyword>
<sequence>MTESANQRTENPAALGAGVDPARFRDAMSRVAAAVHIVTTGGPAGLGGITATAVTSITVDPPMMLFCINKTSPSAARLIENGVFCINTLAPSHEALSNIFAGRTDQHLDERFKSGEWAKLATGAPALKGAVAALDCRLVETKEVGTHLIIIGAVEAVDSGPEGESLTYVHRKYRTL</sequence>
<dbReference type="SMART" id="SM00903">
    <property type="entry name" value="Flavin_Reduct"/>
    <property type="match status" value="1"/>
</dbReference>
<feature type="domain" description="Flavin reductase like" evidence="2">
    <location>
        <begin position="28"/>
        <end position="175"/>
    </location>
</feature>
<dbReference type="Gene3D" id="2.30.110.10">
    <property type="entry name" value="Electron Transport, Fmn-binding Protein, Chain A"/>
    <property type="match status" value="1"/>
</dbReference>
<organism evidence="3 4">
    <name type="scientific">Methylocapsa polymorpha</name>
    <dbReference type="NCBI Taxonomy" id="3080828"/>
    <lineage>
        <taxon>Bacteria</taxon>
        <taxon>Pseudomonadati</taxon>
        <taxon>Pseudomonadota</taxon>
        <taxon>Alphaproteobacteria</taxon>
        <taxon>Hyphomicrobiales</taxon>
        <taxon>Beijerinckiaceae</taxon>
        <taxon>Methylocapsa</taxon>
    </lineage>
</organism>
<dbReference type="InterPro" id="IPR012349">
    <property type="entry name" value="Split_barrel_FMN-bd"/>
</dbReference>
<protein>
    <submittedName>
        <fullName evidence="3">Flavin reductase family protein</fullName>
        <ecNumber evidence="3">1.-.-.-</ecNumber>
    </submittedName>
</protein>
<dbReference type="PANTHER" id="PTHR30466:SF1">
    <property type="entry name" value="FMN REDUCTASE (NADH) RUTF"/>
    <property type="match status" value="1"/>
</dbReference>
<dbReference type="RefSeq" id="WP_407338464.1">
    <property type="nucleotide sequence ID" value="NZ_CP136862.1"/>
</dbReference>
<evidence type="ECO:0000313" key="3">
    <source>
        <dbReference type="EMBL" id="WOJ89024.1"/>
    </source>
</evidence>
<dbReference type="Proteomes" id="UP001626536">
    <property type="component" value="Chromosome"/>
</dbReference>
<accession>A0ABZ0HR02</accession>
<reference evidence="3 4" key="1">
    <citation type="submission" date="2023-10" db="EMBL/GenBank/DDBJ databases">
        <title>Novel methanotroph of the genus Methylocapsa from a subarctic wetland.</title>
        <authorList>
            <person name="Belova S.E."/>
            <person name="Oshkin I.Y."/>
            <person name="Miroshnikov K."/>
            <person name="Dedysh S.N."/>
        </authorList>
    </citation>
    <scope>NUCLEOTIDE SEQUENCE [LARGE SCALE GENOMIC DNA]</scope>
    <source>
        <strain evidence="3 4">RX1</strain>
    </source>
</reference>
<evidence type="ECO:0000313" key="4">
    <source>
        <dbReference type="Proteomes" id="UP001626536"/>
    </source>
</evidence>
<name>A0ABZ0HR02_9HYPH</name>